<proteinExistence type="predicted"/>
<evidence type="ECO:0000313" key="1">
    <source>
        <dbReference type="EMBL" id="SVD57474.1"/>
    </source>
</evidence>
<dbReference type="AlphaFoldDB" id="A0A382WFU2"/>
<dbReference type="EMBL" id="UINC01159407">
    <property type="protein sequence ID" value="SVD57474.1"/>
    <property type="molecule type" value="Genomic_DNA"/>
</dbReference>
<name>A0A382WFU2_9ZZZZ</name>
<feature type="non-terminal residue" evidence="1">
    <location>
        <position position="1"/>
    </location>
</feature>
<gene>
    <name evidence="1" type="ORF">METZ01_LOCUS410328</name>
</gene>
<sequence length="205" mass="21079">SVFGSESFEGVTFTGINSIILAEGVNAQQTITANASTVFGSTGILNFNSGSTGDIFDYESDLKSGSGNTSQNQAIDTLALSTPGASVTAISGNASAVIEFSNAQLSVGLDLTNSTAANIVSDVQSLLESTSSNQITQSNTAVTQGAANTDSLLIFFENSSGFGTTRDAVVMRYQEGANPDSLFDNELSVFAVFTSVDDFDAANIS</sequence>
<protein>
    <submittedName>
        <fullName evidence="1">Uncharacterized protein</fullName>
    </submittedName>
</protein>
<reference evidence="1" key="1">
    <citation type="submission" date="2018-05" db="EMBL/GenBank/DDBJ databases">
        <authorList>
            <person name="Lanie J.A."/>
            <person name="Ng W.-L."/>
            <person name="Kazmierczak K.M."/>
            <person name="Andrzejewski T.M."/>
            <person name="Davidsen T.M."/>
            <person name="Wayne K.J."/>
            <person name="Tettelin H."/>
            <person name="Glass J.I."/>
            <person name="Rusch D."/>
            <person name="Podicherti R."/>
            <person name="Tsui H.-C.T."/>
            <person name="Winkler M.E."/>
        </authorList>
    </citation>
    <scope>NUCLEOTIDE SEQUENCE</scope>
</reference>
<organism evidence="1">
    <name type="scientific">marine metagenome</name>
    <dbReference type="NCBI Taxonomy" id="408172"/>
    <lineage>
        <taxon>unclassified sequences</taxon>
        <taxon>metagenomes</taxon>
        <taxon>ecological metagenomes</taxon>
    </lineage>
</organism>
<accession>A0A382WFU2</accession>